<sequence>MTQLDPQDQQRFEEDLPAWLAGRLDASRAQWMHTMQQGHAALAEQVRWLAEARAVLREEAGTENTERAWSLLMQKMQADEGRTAAKAAPRWLHWMFGHPLWANAAAALAVLLVVGQAAWIVSSPGGTPAKPAGPEAGWRSTDLEDLQPSAEASATRIQIRLQDGSRSADMALLSQLAQSAQPVAAAGLQGVAWHAQPDGTWILQIRPAVPDAAALLHRIQAQPAVRSARLLPSLP</sequence>
<reference evidence="3" key="1">
    <citation type="journal article" date="2019" name="Int. J. Syst. Evol. Microbiol.">
        <title>The Global Catalogue of Microorganisms (GCM) 10K type strain sequencing project: providing services to taxonomists for standard genome sequencing and annotation.</title>
        <authorList>
            <consortium name="The Broad Institute Genomics Platform"/>
            <consortium name="The Broad Institute Genome Sequencing Center for Infectious Disease"/>
            <person name="Wu L."/>
            <person name="Ma J."/>
        </authorList>
    </citation>
    <scope>NUCLEOTIDE SEQUENCE [LARGE SCALE GENOMIC DNA]</scope>
    <source>
        <strain evidence="3">TISTR 1906</strain>
    </source>
</reference>
<dbReference type="RefSeq" id="WP_066481252.1">
    <property type="nucleotide sequence ID" value="NZ_BCNT01000015.1"/>
</dbReference>
<dbReference type="Proteomes" id="UP001597463">
    <property type="component" value="Unassembled WGS sequence"/>
</dbReference>
<keyword evidence="1" id="KW-1133">Transmembrane helix</keyword>
<keyword evidence="1" id="KW-0812">Transmembrane</keyword>
<keyword evidence="1" id="KW-0472">Membrane</keyword>
<evidence type="ECO:0000313" key="3">
    <source>
        <dbReference type="Proteomes" id="UP001597463"/>
    </source>
</evidence>
<evidence type="ECO:0000256" key="1">
    <source>
        <dbReference type="SAM" id="Phobius"/>
    </source>
</evidence>
<organism evidence="2 3">
    <name type="scientific">Comamonas terrae</name>
    <dbReference type="NCBI Taxonomy" id="673548"/>
    <lineage>
        <taxon>Bacteria</taxon>
        <taxon>Pseudomonadati</taxon>
        <taxon>Pseudomonadota</taxon>
        <taxon>Betaproteobacteria</taxon>
        <taxon>Burkholderiales</taxon>
        <taxon>Comamonadaceae</taxon>
        <taxon>Comamonas</taxon>
    </lineage>
</organism>
<accession>A0ABW5UTN7</accession>
<proteinExistence type="predicted"/>
<feature type="transmembrane region" description="Helical" evidence="1">
    <location>
        <begin position="100"/>
        <end position="121"/>
    </location>
</feature>
<evidence type="ECO:0008006" key="4">
    <source>
        <dbReference type="Google" id="ProtNLM"/>
    </source>
</evidence>
<name>A0ABW5UTN7_9BURK</name>
<evidence type="ECO:0000313" key="2">
    <source>
        <dbReference type="EMBL" id="MFD2755815.1"/>
    </source>
</evidence>
<keyword evidence="3" id="KW-1185">Reference proteome</keyword>
<dbReference type="EMBL" id="JBHUMV010000008">
    <property type="protein sequence ID" value="MFD2755815.1"/>
    <property type="molecule type" value="Genomic_DNA"/>
</dbReference>
<protein>
    <recommendedName>
        <fullName evidence="4">Anti-sigma factor</fullName>
    </recommendedName>
</protein>
<gene>
    <name evidence="2" type="ORF">ACFSW6_17235</name>
</gene>
<comment type="caution">
    <text evidence="2">The sequence shown here is derived from an EMBL/GenBank/DDBJ whole genome shotgun (WGS) entry which is preliminary data.</text>
</comment>